<dbReference type="PANTHER" id="PTHR36932">
    <property type="entry name" value="CAPSULAR POLYSACCHARIDE BIOSYNTHESIS PROTEIN"/>
    <property type="match status" value="1"/>
</dbReference>
<protein>
    <submittedName>
        <fullName evidence="1">Phenylacetate--CoA ligase family protein</fullName>
    </submittedName>
</protein>
<organism evidence="1 2">
    <name type="scientific">Leptospira jelokensis</name>
    <dbReference type="NCBI Taxonomy" id="2484931"/>
    <lineage>
        <taxon>Bacteria</taxon>
        <taxon>Pseudomonadati</taxon>
        <taxon>Spirochaetota</taxon>
        <taxon>Spirochaetia</taxon>
        <taxon>Leptospirales</taxon>
        <taxon>Leptospiraceae</taxon>
        <taxon>Leptospira</taxon>
    </lineage>
</organism>
<comment type="caution">
    <text evidence="1">The sequence shown here is derived from an EMBL/GenBank/DDBJ whole genome shotgun (WGS) entry which is preliminary data.</text>
</comment>
<evidence type="ECO:0000313" key="2">
    <source>
        <dbReference type="Proteomes" id="UP000297567"/>
    </source>
</evidence>
<dbReference type="Proteomes" id="UP000297567">
    <property type="component" value="Unassembled WGS sequence"/>
</dbReference>
<dbReference type="PANTHER" id="PTHR36932:SF1">
    <property type="entry name" value="CAPSULAR POLYSACCHARIDE BIOSYNTHESIS PROTEIN"/>
    <property type="match status" value="1"/>
</dbReference>
<keyword evidence="1" id="KW-0436">Ligase</keyword>
<reference evidence="1" key="1">
    <citation type="journal article" date="2019" name="PLoS Negl. Trop. Dis.">
        <title>Revisiting the worldwide diversity of Leptospira species in the environment.</title>
        <authorList>
            <person name="Vincent A.T."/>
            <person name="Schiettekatte O."/>
            <person name="Bourhy P."/>
            <person name="Veyrier F.J."/>
            <person name="Picardeau M."/>
        </authorList>
    </citation>
    <scope>NUCLEOTIDE SEQUENCE [LARGE SCALE GENOMIC DNA]</scope>
    <source>
        <strain evidence="1">201702451</strain>
    </source>
</reference>
<dbReference type="RefSeq" id="WP_135641464.1">
    <property type="nucleotide sequence ID" value="NZ_RQGH01000013.1"/>
</dbReference>
<dbReference type="EMBL" id="RQGH01000013">
    <property type="protein sequence ID" value="TGL70695.1"/>
    <property type="molecule type" value="Genomic_DNA"/>
</dbReference>
<gene>
    <name evidence="1" type="ORF">EHQ62_06865</name>
</gene>
<dbReference type="AlphaFoldDB" id="A0A4Z0ZU30"/>
<keyword evidence="2" id="KW-1185">Reference proteome</keyword>
<evidence type="ECO:0000313" key="1">
    <source>
        <dbReference type="EMBL" id="TGL70695.1"/>
    </source>
</evidence>
<dbReference type="InterPro" id="IPR042099">
    <property type="entry name" value="ANL_N_sf"/>
</dbReference>
<proteinExistence type="predicted"/>
<accession>A0A4Z0ZU30</accession>
<dbReference type="GO" id="GO:0016874">
    <property type="term" value="F:ligase activity"/>
    <property type="evidence" value="ECO:0007669"/>
    <property type="project" value="UniProtKB-KW"/>
</dbReference>
<dbReference type="Gene3D" id="3.40.50.12780">
    <property type="entry name" value="N-terminal domain of ligase-like"/>
    <property type="match status" value="1"/>
</dbReference>
<name>A0A4Z0ZU30_9LEPT</name>
<dbReference type="SUPFAM" id="SSF56801">
    <property type="entry name" value="Acetyl-CoA synthetase-like"/>
    <property type="match status" value="1"/>
</dbReference>
<dbReference type="InterPro" id="IPR053158">
    <property type="entry name" value="CapK_Type1_Caps_Biosynth"/>
</dbReference>
<sequence>MNKILDFATTPLLREEWEKELVNLIHSKYAPKWNAKIGDRIGEDEYQFVKSFQNEFLQAKKDANYQTKESILLFIEVFRNQSEFFRSRLFGLNISDEYESIPLTNRDDLQTNITAIIPKDLDLSKMVINPTSGTTGKPILAPNHPKSIGCYVPLIEYSVEKFGVKPIHSPKSTFAIQLCYQEKTIEYATCHSLAGGAKFAKINIHPNSWRKPSDLQNFLIESSPQILTGDPYAFESAMKMGIQYKPEAIQSTALELTPALRSKLSDYFQCPVINFYSLNETGPIAYSCPIHPEWMHILPHDLYVEVLSKDTGFPVPSGNMGEIVVTGGRNPYLPLLRYKTGDLGEIQFGPCLCGDHFPRLRLLSGRKSVYFQNTNGDTINPIDVGRILRKKPFIFQFQVEQTRKDEWECRLSLETEIIKDEFQWEIEKNILHKELKSLFGENSKVLISTNYPLDGKKQLAYINSYQIQTEANK</sequence>